<dbReference type="AlphaFoldDB" id="A0A9D1WEA5"/>
<evidence type="ECO:0000313" key="3">
    <source>
        <dbReference type="Proteomes" id="UP000886829"/>
    </source>
</evidence>
<dbReference type="Pfam" id="PF01755">
    <property type="entry name" value="Glyco_transf_25"/>
    <property type="match status" value="1"/>
</dbReference>
<evidence type="ECO:0000313" key="2">
    <source>
        <dbReference type="EMBL" id="HIX57364.1"/>
    </source>
</evidence>
<reference evidence="2" key="2">
    <citation type="submission" date="2021-04" db="EMBL/GenBank/DDBJ databases">
        <authorList>
            <person name="Gilroy R."/>
        </authorList>
    </citation>
    <scope>NUCLEOTIDE SEQUENCE</scope>
    <source>
        <strain evidence="2">USASDec5-558</strain>
    </source>
</reference>
<proteinExistence type="predicted"/>
<protein>
    <submittedName>
        <fullName evidence="2">Glycosyltransferase family 25 protein</fullName>
    </submittedName>
</protein>
<sequence length="249" mass="29268">MSNMIPKCFVINMPASQQRREMMEPQLQKLGFDYEFFAATDGRHLSEKEMQKCQPDDRVTLNLRGGFKVFLEGKVTAKEIGCALSHLRLYQHIVDLGLDRALVFEDDLHIHPDMVMALENLDCITEPWDVVNFSFHMGVHDLPWARKYYFGPSKDYYFKQIGMQNVYLDIWRNRCRMVGCTAMYVITKHACERLLEIGYPVRMPSDYLLGLLCYNELRMFRAYPIKHYTSFSAAESTIDDRLSHRLVRR</sequence>
<dbReference type="EMBL" id="DXEV01000156">
    <property type="protein sequence ID" value="HIX57364.1"/>
    <property type="molecule type" value="Genomic_DNA"/>
</dbReference>
<dbReference type="InterPro" id="IPR002654">
    <property type="entry name" value="Glyco_trans_25"/>
</dbReference>
<dbReference type="Proteomes" id="UP000886829">
    <property type="component" value="Unassembled WGS sequence"/>
</dbReference>
<gene>
    <name evidence="2" type="ORF">H9850_07840</name>
</gene>
<evidence type="ECO:0000259" key="1">
    <source>
        <dbReference type="Pfam" id="PF01755"/>
    </source>
</evidence>
<reference evidence="2" key="1">
    <citation type="journal article" date="2021" name="PeerJ">
        <title>Extensive microbial diversity within the chicken gut microbiome revealed by metagenomics and culture.</title>
        <authorList>
            <person name="Gilroy R."/>
            <person name="Ravi A."/>
            <person name="Getino M."/>
            <person name="Pursley I."/>
            <person name="Horton D.L."/>
            <person name="Alikhan N.F."/>
            <person name="Baker D."/>
            <person name="Gharbi K."/>
            <person name="Hall N."/>
            <person name="Watson M."/>
            <person name="Adriaenssens E.M."/>
            <person name="Foster-Nyarko E."/>
            <person name="Jarju S."/>
            <person name="Secka A."/>
            <person name="Antonio M."/>
            <person name="Oren A."/>
            <person name="Chaudhuri R.R."/>
            <person name="La Ragione R."/>
            <person name="Hildebrand F."/>
            <person name="Pallen M.J."/>
        </authorList>
    </citation>
    <scope>NUCLEOTIDE SEQUENCE</scope>
    <source>
        <strain evidence="2">USASDec5-558</strain>
    </source>
</reference>
<organism evidence="2 3">
    <name type="scientific">Candidatus Anaerobiospirillum pullistercoris</name>
    <dbReference type="NCBI Taxonomy" id="2838452"/>
    <lineage>
        <taxon>Bacteria</taxon>
        <taxon>Pseudomonadati</taxon>
        <taxon>Pseudomonadota</taxon>
        <taxon>Gammaproteobacteria</taxon>
        <taxon>Aeromonadales</taxon>
        <taxon>Succinivibrionaceae</taxon>
        <taxon>Anaerobiospirillum</taxon>
    </lineage>
</organism>
<name>A0A9D1WEA5_9GAMM</name>
<dbReference type="CDD" id="cd06532">
    <property type="entry name" value="Glyco_transf_25"/>
    <property type="match status" value="1"/>
</dbReference>
<comment type="caution">
    <text evidence="2">The sequence shown here is derived from an EMBL/GenBank/DDBJ whole genome shotgun (WGS) entry which is preliminary data.</text>
</comment>
<feature type="domain" description="Glycosyl transferase family 25" evidence="1">
    <location>
        <begin position="7"/>
        <end position="208"/>
    </location>
</feature>
<accession>A0A9D1WEA5</accession>